<feature type="domain" description="HTH gntR-type" evidence="4">
    <location>
        <begin position="7"/>
        <end position="77"/>
    </location>
</feature>
<dbReference type="PROSITE" id="PS50949">
    <property type="entry name" value="HTH_GNTR"/>
    <property type="match status" value="1"/>
</dbReference>
<dbReference type="Gene3D" id="1.10.10.10">
    <property type="entry name" value="Winged helix-like DNA-binding domain superfamily/Winged helix DNA-binding domain"/>
    <property type="match status" value="1"/>
</dbReference>
<dbReference type="SMART" id="SM00345">
    <property type="entry name" value="HTH_GNTR"/>
    <property type="match status" value="1"/>
</dbReference>
<evidence type="ECO:0000259" key="4">
    <source>
        <dbReference type="PROSITE" id="PS50949"/>
    </source>
</evidence>
<dbReference type="GO" id="GO:0003700">
    <property type="term" value="F:DNA-binding transcription factor activity"/>
    <property type="evidence" value="ECO:0007669"/>
    <property type="project" value="InterPro"/>
</dbReference>
<comment type="caution">
    <text evidence="5">The sequence shown here is derived from an EMBL/GenBank/DDBJ whole genome shotgun (WGS) entry which is preliminary data.</text>
</comment>
<evidence type="ECO:0000256" key="2">
    <source>
        <dbReference type="ARBA" id="ARBA00023125"/>
    </source>
</evidence>
<proteinExistence type="predicted"/>
<reference evidence="5" key="1">
    <citation type="journal article" date="2014" name="Int. J. Syst. Evol. Microbiol.">
        <title>Complete genome sequence of Corynebacterium casei LMG S-19264T (=DSM 44701T), isolated from a smear-ripened cheese.</title>
        <authorList>
            <consortium name="US DOE Joint Genome Institute (JGI-PGF)"/>
            <person name="Walter F."/>
            <person name="Albersmeier A."/>
            <person name="Kalinowski J."/>
            <person name="Ruckert C."/>
        </authorList>
    </citation>
    <scope>NUCLEOTIDE SEQUENCE</scope>
    <source>
        <strain evidence="5">CGMCC 4.7403</strain>
    </source>
</reference>
<dbReference type="InterPro" id="IPR036388">
    <property type="entry name" value="WH-like_DNA-bd_sf"/>
</dbReference>
<dbReference type="Pfam" id="PF00392">
    <property type="entry name" value="GntR"/>
    <property type="match status" value="1"/>
</dbReference>
<dbReference type="Proteomes" id="UP000603227">
    <property type="component" value="Unassembled WGS sequence"/>
</dbReference>
<dbReference type="EMBL" id="BNAT01000017">
    <property type="protein sequence ID" value="GHE31849.1"/>
    <property type="molecule type" value="Genomic_DNA"/>
</dbReference>
<accession>A0A918Z0J8</accession>
<evidence type="ECO:0000313" key="6">
    <source>
        <dbReference type="Proteomes" id="UP000603227"/>
    </source>
</evidence>
<evidence type="ECO:0000313" key="5">
    <source>
        <dbReference type="EMBL" id="GHE31849.1"/>
    </source>
</evidence>
<keyword evidence="6" id="KW-1185">Reference proteome</keyword>
<reference evidence="5" key="2">
    <citation type="submission" date="2020-09" db="EMBL/GenBank/DDBJ databases">
        <authorList>
            <person name="Sun Q."/>
            <person name="Zhou Y."/>
        </authorList>
    </citation>
    <scope>NUCLEOTIDE SEQUENCE</scope>
    <source>
        <strain evidence="5">CGMCC 4.7403</strain>
    </source>
</reference>
<name>A0A918Z0J8_9ACTN</name>
<organism evidence="5 6">
    <name type="scientific">Streptomyces capitiformicae</name>
    <dbReference type="NCBI Taxonomy" id="2014920"/>
    <lineage>
        <taxon>Bacteria</taxon>
        <taxon>Bacillati</taxon>
        <taxon>Actinomycetota</taxon>
        <taxon>Actinomycetes</taxon>
        <taxon>Kitasatosporales</taxon>
        <taxon>Streptomycetaceae</taxon>
        <taxon>Streptomyces</taxon>
    </lineage>
</organism>
<dbReference type="InterPro" id="IPR036390">
    <property type="entry name" value="WH_DNA-bd_sf"/>
</dbReference>
<dbReference type="CDD" id="cd07377">
    <property type="entry name" value="WHTH_GntR"/>
    <property type="match status" value="1"/>
</dbReference>
<keyword evidence="1" id="KW-0805">Transcription regulation</keyword>
<dbReference type="PRINTS" id="PR00035">
    <property type="entry name" value="HTHGNTR"/>
</dbReference>
<dbReference type="AlphaFoldDB" id="A0A918Z0J8"/>
<dbReference type="SUPFAM" id="SSF46785">
    <property type="entry name" value="Winged helix' DNA-binding domain"/>
    <property type="match status" value="1"/>
</dbReference>
<dbReference type="InterPro" id="IPR000524">
    <property type="entry name" value="Tscrpt_reg_HTH_GntR"/>
</dbReference>
<keyword evidence="3" id="KW-0804">Transcription</keyword>
<sequence>MVTSDSASSGGKVFRRVEERLRELLAVRQPGDILPPQRELVLMFDVSRYTVQKVLQKLTDEGWIESRQGSGIRVLRVPSAPGPQPLPGQRGSVMPGPVFARAFDRPEVFLDVYSLTSESLYGYVRMQADRIVAGEIDTERVIVRMLLPWEEQPLEYPRAVDPGDLCVWERWRATARQQQAQMHSLLEQLSEHIEVSLQIRRTPMTPEFKLYVLNKSEMLWGPYKIIEREIPFDDGTKVLSKDVLGLGSRLFHEVREEGDDSHNSSFFKSMQDRFESHWGHLGVPSMTS</sequence>
<dbReference type="InterPro" id="IPR050679">
    <property type="entry name" value="Bact_HTH_transcr_reg"/>
</dbReference>
<dbReference type="GO" id="GO:0003677">
    <property type="term" value="F:DNA binding"/>
    <property type="evidence" value="ECO:0007669"/>
    <property type="project" value="UniProtKB-KW"/>
</dbReference>
<gene>
    <name evidence="5" type="ORF">GCM10017771_48360</name>
</gene>
<keyword evidence="2" id="KW-0238">DNA-binding</keyword>
<dbReference type="PANTHER" id="PTHR44846">
    <property type="entry name" value="MANNOSYL-D-GLYCERATE TRANSPORT/METABOLISM SYSTEM REPRESSOR MNGR-RELATED"/>
    <property type="match status" value="1"/>
</dbReference>
<protein>
    <recommendedName>
        <fullName evidence="4">HTH gntR-type domain-containing protein</fullName>
    </recommendedName>
</protein>
<evidence type="ECO:0000256" key="3">
    <source>
        <dbReference type="ARBA" id="ARBA00023163"/>
    </source>
</evidence>
<evidence type="ECO:0000256" key="1">
    <source>
        <dbReference type="ARBA" id="ARBA00023015"/>
    </source>
</evidence>